<dbReference type="PANTHER" id="PTHR44379">
    <property type="entry name" value="OXIDOREDUCTASE WITH IRON-SULFUR SUBUNIT"/>
    <property type="match status" value="1"/>
</dbReference>
<dbReference type="RefSeq" id="WP_132032080.1">
    <property type="nucleotide sequence ID" value="NZ_SMAI01000008.1"/>
</dbReference>
<keyword evidence="1" id="KW-0001">2Fe-2S</keyword>
<organism evidence="7 8">
    <name type="scientific">Aquabacter spiritensis</name>
    <dbReference type="NCBI Taxonomy" id="933073"/>
    <lineage>
        <taxon>Bacteria</taxon>
        <taxon>Pseudomonadati</taxon>
        <taxon>Pseudomonadota</taxon>
        <taxon>Alphaproteobacteria</taxon>
        <taxon>Hyphomicrobiales</taxon>
        <taxon>Xanthobacteraceae</taxon>
        <taxon>Aquabacter</taxon>
    </lineage>
</organism>
<keyword evidence="8" id="KW-1185">Reference proteome</keyword>
<evidence type="ECO:0000313" key="7">
    <source>
        <dbReference type="EMBL" id="TCT03847.1"/>
    </source>
</evidence>
<name>A0A4R3LYQ2_9HYPH</name>
<evidence type="ECO:0000256" key="3">
    <source>
        <dbReference type="ARBA" id="ARBA00023002"/>
    </source>
</evidence>
<dbReference type="Pfam" id="PF01799">
    <property type="entry name" value="Fer2_2"/>
    <property type="match status" value="1"/>
</dbReference>
<dbReference type="EMBL" id="SMAI01000008">
    <property type="protein sequence ID" value="TCT03847.1"/>
    <property type="molecule type" value="Genomic_DNA"/>
</dbReference>
<dbReference type="SUPFAM" id="SSF47741">
    <property type="entry name" value="CO dehydrogenase ISP C-domain like"/>
    <property type="match status" value="1"/>
</dbReference>
<dbReference type="InterPro" id="IPR002888">
    <property type="entry name" value="2Fe-2S-bd"/>
</dbReference>
<dbReference type="InterPro" id="IPR012675">
    <property type="entry name" value="Beta-grasp_dom_sf"/>
</dbReference>
<evidence type="ECO:0000259" key="6">
    <source>
        <dbReference type="PROSITE" id="PS51085"/>
    </source>
</evidence>
<accession>A0A4R3LYQ2</accession>
<dbReference type="PANTHER" id="PTHR44379:SF6">
    <property type="entry name" value="BLR6046 PROTEIN"/>
    <property type="match status" value="1"/>
</dbReference>
<reference evidence="7 8" key="1">
    <citation type="submission" date="2019-03" db="EMBL/GenBank/DDBJ databases">
        <title>Genomic Encyclopedia of Type Strains, Phase IV (KMG-IV): sequencing the most valuable type-strain genomes for metagenomic binning, comparative biology and taxonomic classification.</title>
        <authorList>
            <person name="Goeker M."/>
        </authorList>
    </citation>
    <scope>NUCLEOTIDE SEQUENCE [LARGE SCALE GENOMIC DNA]</scope>
    <source>
        <strain evidence="7 8">DSM 9035</strain>
    </source>
</reference>
<dbReference type="InterPro" id="IPR006058">
    <property type="entry name" value="2Fe2S_fd_BS"/>
</dbReference>
<dbReference type="Pfam" id="PF00111">
    <property type="entry name" value="Fer2"/>
    <property type="match status" value="1"/>
</dbReference>
<comment type="caution">
    <text evidence="7">The sequence shown here is derived from an EMBL/GenBank/DDBJ whole genome shotgun (WGS) entry which is preliminary data.</text>
</comment>
<dbReference type="GO" id="GO:0016491">
    <property type="term" value="F:oxidoreductase activity"/>
    <property type="evidence" value="ECO:0007669"/>
    <property type="project" value="UniProtKB-KW"/>
</dbReference>
<dbReference type="GO" id="GO:0046872">
    <property type="term" value="F:metal ion binding"/>
    <property type="evidence" value="ECO:0007669"/>
    <property type="project" value="UniProtKB-KW"/>
</dbReference>
<dbReference type="GO" id="GO:0051537">
    <property type="term" value="F:2 iron, 2 sulfur cluster binding"/>
    <property type="evidence" value="ECO:0007669"/>
    <property type="project" value="UniProtKB-KW"/>
</dbReference>
<dbReference type="PROSITE" id="PS51085">
    <property type="entry name" value="2FE2S_FER_2"/>
    <property type="match status" value="1"/>
</dbReference>
<dbReference type="AlphaFoldDB" id="A0A4R3LYQ2"/>
<sequence length="155" mass="16199">MPTYALEINGTPRTVTAEADIPLLSILRQDLGLSGPRFGCGAGACGACRVLVGTESVAACDTPLWAVAGKAVTTVEGLGSEEDPHPLQRAFLKHQAMQCGYCVSGILISAAALLRRVARPSEAEIRAALDRNLCRCGAHNRMVRAILAASAEMAP</sequence>
<proteinExistence type="predicted"/>
<dbReference type="InterPro" id="IPR001041">
    <property type="entry name" value="2Fe-2S_ferredoxin-type"/>
</dbReference>
<evidence type="ECO:0000256" key="2">
    <source>
        <dbReference type="ARBA" id="ARBA00022723"/>
    </source>
</evidence>
<keyword evidence="4" id="KW-0408">Iron</keyword>
<gene>
    <name evidence="7" type="ORF">EDC64_10812</name>
</gene>
<dbReference type="InterPro" id="IPR036010">
    <property type="entry name" value="2Fe-2S_ferredoxin-like_sf"/>
</dbReference>
<evidence type="ECO:0000256" key="1">
    <source>
        <dbReference type="ARBA" id="ARBA00022714"/>
    </source>
</evidence>
<keyword evidence="3" id="KW-0560">Oxidoreductase</keyword>
<feature type="domain" description="2Fe-2S ferredoxin-type" evidence="6">
    <location>
        <begin position="2"/>
        <end position="78"/>
    </location>
</feature>
<keyword evidence="5" id="KW-0411">Iron-sulfur</keyword>
<protein>
    <submittedName>
        <fullName evidence="7">Nicotinate dehydrogenase subunit A</fullName>
    </submittedName>
</protein>
<evidence type="ECO:0000256" key="5">
    <source>
        <dbReference type="ARBA" id="ARBA00023014"/>
    </source>
</evidence>
<dbReference type="Gene3D" id="3.10.20.30">
    <property type="match status" value="1"/>
</dbReference>
<dbReference type="InterPro" id="IPR036884">
    <property type="entry name" value="2Fe-2S-bd_dom_sf"/>
</dbReference>
<evidence type="ECO:0000256" key="4">
    <source>
        <dbReference type="ARBA" id="ARBA00023004"/>
    </source>
</evidence>
<dbReference type="InterPro" id="IPR051452">
    <property type="entry name" value="Diverse_Oxidoreductases"/>
</dbReference>
<keyword evidence="2" id="KW-0479">Metal-binding</keyword>
<dbReference type="PROSITE" id="PS00197">
    <property type="entry name" value="2FE2S_FER_1"/>
    <property type="match status" value="1"/>
</dbReference>
<dbReference type="Proteomes" id="UP000294664">
    <property type="component" value="Unassembled WGS sequence"/>
</dbReference>
<dbReference type="OrthoDB" id="117063at2"/>
<dbReference type="SUPFAM" id="SSF54292">
    <property type="entry name" value="2Fe-2S ferredoxin-like"/>
    <property type="match status" value="1"/>
</dbReference>
<dbReference type="Gene3D" id="1.10.150.120">
    <property type="entry name" value="[2Fe-2S]-binding domain"/>
    <property type="match status" value="1"/>
</dbReference>
<evidence type="ECO:0000313" key="8">
    <source>
        <dbReference type="Proteomes" id="UP000294664"/>
    </source>
</evidence>